<accession>A0ABW2IK07</accession>
<keyword evidence="2 9" id="KW-0963">Cytoplasm</keyword>
<proteinExistence type="inferred from homology"/>
<evidence type="ECO:0000256" key="9">
    <source>
        <dbReference type="HAMAP-Rule" id="MF_01808"/>
    </source>
</evidence>
<dbReference type="Pfam" id="PF02899">
    <property type="entry name" value="Phage_int_SAM_1"/>
    <property type="match status" value="1"/>
</dbReference>
<dbReference type="PANTHER" id="PTHR30349">
    <property type="entry name" value="PHAGE INTEGRASE-RELATED"/>
    <property type="match status" value="1"/>
</dbReference>
<dbReference type="InterPro" id="IPR011010">
    <property type="entry name" value="DNA_brk_join_enz"/>
</dbReference>
<dbReference type="InterPro" id="IPR010998">
    <property type="entry name" value="Integrase_recombinase_N"/>
</dbReference>
<dbReference type="Proteomes" id="UP001596492">
    <property type="component" value="Unassembled WGS sequence"/>
</dbReference>
<comment type="caution">
    <text evidence="12">The sequence shown here is derived from an EMBL/GenBank/DDBJ whole genome shotgun (WGS) entry which is preliminary data.</text>
</comment>
<evidence type="ECO:0000256" key="6">
    <source>
        <dbReference type="ARBA" id="ARBA00023125"/>
    </source>
</evidence>
<feature type="domain" description="Core-binding (CB)" evidence="11">
    <location>
        <begin position="17"/>
        <end position="109"/>
    </location>
</feature>
<dbReference type="PROSITE" id="PS51898">
    <property type="entry name" value="TYR_RECOMBINASE"/>
    <property type="match status" value="1"/>
</dbReference>
<dbReference type="SUPFAM" id="SSF47823">
    <property type="entry name" value="lambda integrase-like, N-terminal domain"/>
    <property type="match status" value="1"/>
</dbReference>
<dbReference type="HAMAP" id="MF_01808">
    <property type="entry name" value="Recomb_XerC_XerD"/>
    <property type="match status" value="1"/>
</dbReference>
<gene>
    <name evidence="9" type="primary">xerC</name>
    <name evidence="12" type="ORF">ACFQS8_07625</name>
</gene>
<organism evidence="12 13">
    <name type="scientific">Hirschia litorea</name>
    <dbReference type="NCBI Taxonomy" id="1199156"/>
    <lineage>
        <taxon>Bacteria</taxon>
        <taxon>Pseudomonadati</taxon>
        <taxon>Pseudomonadota</taxon>
        <taxon>Alphaproteobacteria</taxon>
        <taxon>Hyphomonadales</taxon>
        <taxon>Hyphomonadaceae</taxon>
        <taxon>Hirschia</taxon>
    </lineage>
</organism>
<dbReference type="InterPro" id="IPR023009">
    <property type="entry name" value="Tyrosine_recombinase_XerC/XerD"/>
</dbReference>
<dbReference type="Gene3D" id="1.10.150.130">
    <property type="match status" value="1"/>
</dbReference>
<comment type="function">
    <text evidence="9">Site-specific tyrosine recombinase, which acts by catalyzing the cutting and rejoining of the recombining DNA molecules. The XerC-XerD complex is essential to convert dimers of the bacterial chromosome into monomers to permit their segregation at cell division. It also contributes to the segregational stability of plasmids.</text>
</comment>
<dbReference type="SUPFAM" id="SSF56349">
    <property type="entry name" value="DNA breaking-rejoining enzymes"/>
    <property type="match status" value="1"/>
</dbReference>
<dbReference type="InterPro" id="IPR002104">
    <property type="entry name" value="Integrase_catalytic"/>
</dbReference>
<evidence type="ECO:0000256" key="8">
    <source>
        <dbReference type="ARBA" id="ARBA00023306"/>
    </source>
</evidence>
<protein>
    <recommendedName>
        <fullName evidence="9">Tyrosine recombinase XerC</fullName>
    </recommendedName>
</protein>
<dbReference type="PANTHER" id="PTHR30349:SF90">
    <property type="entry name" value="TYROSINE RECOMBINASE XERD"/>
    <property type="match status" value="1"/>
</dbReference>
<dbReference type="InterPro" id="IPR050090">
    <property type="entry name" value="Tyrosine_recombinase_XerCD"/>
</dbReference>
<evidence type="ECO:0000256" key="5">
    <source>
        <dbReference type="ARBA" id="ARBA00022908"/>
    </source>
</evidence>
<evidence type="ECO:0000259" key="10">
    <source>
        <dbReference type="PROSITE" id="PS51898"/>
    </source>
</evidence>
<feature type="active site" evidence="9">
    <location>
        <position position="196"/>
    </location>
</feature>
<dbReference type="EMBL" id="JBHTBR010000004">
    <property type="protein sequence ID" value="MFC7291479.1"/>
    <property type="molecule type" value="Genomic_DNA"/>
</dbReference>
<keyword evidence="13" id="KW-1185">Reference proteome</keyword>
<evidence type="ECO:0000313" key="12">
    <source>
        <dbReference type="EMBL" id="MFC7291479.1"/>
    </source>
</evidence>
<dbReference type="InterPro" id="IPR004107">
    <property type="entry name" value="Integrase_SAM-like_N"/>
</dbReference>
<feature type="active site" evidence="9">
    <location>
        <position position="267"/>
    </location>
</feature>
<evidence type="ECO:0000313" key="13">
    <source>
        <dbReference type="Proteomes" id="UP001596492"/>
    </source>
</evidence>
<dbReference type="InterPro" id="IPR044068">
    <property type="entry name" value="CB"/>
</dbReference>
<dbReference type="PROSITE" id="PS51900">
    <property type="entry name" value="CB"/>
    <property type="match status" value="1"/>
</dbReference>
<evidence type="ECO:0000256" key="2">
    <source>
        <dbReference type="ARBA" id="ARBA00022490"/>
    </source>
</evidence>
<evidence type="ECO:0000256" key="4">
    <source>
        <dbReference type="ARBA" id="ARBA00022829"/>
    </source>
</evidence>
<comment type="subunit">
    <text evidence="9">Forms a cyclic heterotetrameric complex composed of two molecules of XerC and two molecules of XerD.</text>
</comment>
<name>A0ABW2IK07_9PROT</name>
<feature type="active site" evidence="9">
    <location>
        <position position="290"/>
    </location>
</feature>
<keyword evidence="5 9" id="KW-0229">DNA integration</keyword>
<feature type="active site" description="O-(3'-phospho-DNA)-tyrosine intermediate" evidence="9">
    <location>
        <position position="299"/>
    </location>
</feature>
<keyword evidence="4 9" id="KW-0159">Chromosome partition</keyword>
<evidence type="ECO:0000259" key="11">
    <source>
        <dbReference type="PROSITE" id="PS51900"/>
    </source>
</evidence>
<dbReference type="RefSeq" id="WP_382166709.1">
    <property type="nucleotide sequence ID" value="NZ_JBHTBR010000004.1"/>
</dbReference>
<evidence type="ECO:0000256" key="3">
    <source>
        <dbReference type="ARBA" id="ARBA00022618"/>
    </source>
</evidence>
<dbReference type="Pfam" id="PF00589">
    <property type="entry name" value="Phage_integrase"/>
    <property type="match status" value="1"/>
</dbReference>
<evidence type="ECO:0000256" key="7">
    <source>
        <dbReference type="ARBA" id="ARBA00023172"/>
    </source>
</evidence>
<feature type="active site" evidence="9">
    <location>
        <position position="173"/>
    </location>
</feature>
<feature type="domain" description="Tyr recombinase" evidence="10">
    <location>
        <begin position="130"/>
        <end position="312"/>
    </location>
</feature>
<dbReference type="Gene3D" id="1.10.443.10">
    <property type="entry name" value="Intergrase catalytic core"/>
    <property type="match status" value="1"/>
</dbReference>
<keyword evidence="3 9" id="KW-0132">Cell division</keyword>
<keyword evidence="8 9" id="KW-0131">Cell cycle</keyword>
<keyword evidence="7 9" id="KW-0233">DNA recombination</keyword>
<feature type="active site" evidence="9">
    <location>
        <position position="264"/>
    </location>
</feature>
<comment type="subcellular location">
    <subcellularLocation>
        <location evidence="1 9">Cytoplasm</location>
    </subcellularLocation>
</comment>
<comment type="similarity">
    <text evidence="9">Belongs to the 'phage' integrase family. XerC subfamily.</text>
</comment>
<sequence>MANLASTPEHTHSHAPRTASQALYAFVQHLTHERRMSEHTIDGYQRDVASFLGFLTNHLGGEAHVDDLTKLTPSDVRAWLAHRRANDELQATSLSRALSAVRAFFKFMDRQLDKPNARIQMVKAPKRAQRLPRPLAMDAAKNLLEEVQNQDIEPWVAARDAAMIALMYGAGLRISEALSLTDADIPARDVLRIRGKGDKVRLVPLIPVVRDALNSYFEKRPFLRDDDGPLFRGVKGNKLNARIIQKLVEQMRYALDLPATATPHALRHSFATHLLANGADLRSIQTLLGHASLSSTQIYTGVESDRLKAIHKAAHPRG</sequence>
<reference evidence="13" key="1">
    <citation type="journal article" date="2019" name="Int. J. Syst. Evol. Microbiol.">
        <title>The Global Catalogue of Microorganisms (GCM) 10K type strain sequencing project: providing services to taxonomists for standard genome sequencing and annotation.</title>
        <authorList>
            <consortium name="The Broad Institute Genomics Platform"/>
            <consortium name="The Broad Institute Genome Sequencing Center for Infectious Disease"/>
            <person name="Wu L."/>
            <person name="Ma J."/>
        </authorList>
    </citation>
    <scope>NUCLEOTIDE SEQUENCE [LARGE SCALE GENOMIC DNA]</scope>
    <source>
        <strain evidence="13">CCUG 51308</strain>
    </source>
</reference>
<keyword evidence="6 9" id="KW-0238">DNA-binding</keyword>
<dbReference type="InterPro" id="IPR013762">
    <property type="entry name" value="Integrase-like_cat_sf"/>
</dbReference>
<evidence type="ECO:0000256" key="1">
    <source>
        <dbReference type="ARBA" id="ARBA00004496"/>
    </source>
</evidence>